<evidence type="ECO:0000256" key="3">
    <source>
        <dbReference type="ARBA" id="ARBA00022723"/>
    </source>
</evidence>
<evidence type="ECO:0000259" key="6">
    <source>
        <dbReference type="Pfam" id="PF00107"/>
    </source>
</evidence>
<dbReference type="OrthoDB" id="3941538at2759"/>
<protein>
    <submittedName>
        <fullName evidence="7">D-xylulose reductase A</fullName>
    </submittedName>
</protein>
<organism evidence="7 8">
    <name type="scientific">Phytophthora nicotianae</name>
    <name type="common">Potato buckeye rot agent</name>
    <name type="synonym">Phytophthora parasitica</name>
    <dbReference type="NCBI Taxonomy" id="4792"/>
    <lineage>
        <taxon>Eukaryota</taxon>
        <taxon>Sar</taxon>
        <taxon>Stramenopiles</taxon>
        <taxon>Oomycota</taxon>
        <taxon>Peronosporomycetes</taxon>
        <taxon>Peronosporales</taxon>
        <taxon>Peronosporaceae</taxon>
        <taxon>Phytophthora</taxon>
    </lineage>
</organism>
<dbReference type="Proteomes" id="UP000052943">
    <property type="component" value="Unassembled WGS sequence"/>
</dbReference>
<reference evidence="7 8" key="1">
    <citation type="submission" date="2015-11" db="EMBL/GenBank/DDBJ databases">
        <title>Genomes and virulence difference between two physiological races of Phytophthora nicotianae.</title>
        <authorList>
            <person name="Liu H."/>
            <person name="Ma X."/>
            <person name="Yu H."/>
            <person name="Fang D."/>
            <person name="Li Y."/>
            <person name="Wang X."/>
            <person name="Wang W."/>
            <person name="Dong Y."/>
            <person name="Xiao B."/>
        </authorList>
    </citation>
    <scope>NUCLEOTIDE SEQUENCE [LARGE SCALE GENOMIC DNA]</scope>
    <source>
        <strain evidence="8">race 0</strain>
    </source>
</reference>
<dbReference type="InterPro" id="IPR036291">
    <property type="entry name" value="NAD(P)-bd_dom_sf"/>
</dbReference>
<evidence type="ECO:0000313" key="8">
    <source>
        <dbReference type="Proteomes" id="UP000052943"/>
    </source>
</evidence>
<dbReference type="GO" id="GO:0003939">
    <property type="term" value="F:L-iditol 2-dehydrogenase (NAD+) activity"/>
    <property type="evidence" value="ECO:0007669"/>
    <property type="project" value="TreeGrafter"/>
</dbReference>
<sequence length="151" mass="16179">MRNVSRWAKEHGATHVYLGKSGVTPQESAEQIIAECGLGDGADIVIDASGAEPCIQTAVYVARNGGTFTQGGMGKTDIMFPIGIMCGKELHVTGSFRYSAGDYQLALDMVASGRLNVKDLISKTVPFEEAKEAFENVKRGNGIKWLIEGPK</sequence>
<comment type="caution">
    <text evidence="7">The sequence shown here is derived from an EMBL/GenBank/DDBJ whole genome shotgun (WGS) entry which is preliminary data.</text>
</comment>
<dbReference type="PANTHER" id="PTHR43161">
    <property type="entry name" value="SORBITOL DEHYDROGENASE"/>
    <property type="match status" value="1"/>
</dbReference>
<dbReference type="AlphaFoldDB" id="A0A0W8BZN3"/>
<dbReference type="GO" id="GO:0046872">
    <property type="term" value="F:metal ion binding"/>
    <property type="evidence" value="ECO:0007669"/>
    <property type="project" value="UniProtKB-KW"/>
</dbReference>
<dbReference type="Pfam" id="PF00107">
    <property type="entry name" value="ADH_zinc_N"/>
    <property type="match status" value="1"/>
</dbReference>
<dbReference type="Gene3D" id="3.40.50.720">
    <property type="entry name" value="NAD(P)-binding Rossmann-like Domain"/>
    <property type="match status" value="1"/>
</dbReference>
<evidence type="ECO:0000256" key="1">
    <source>
        <dbReference type="ARBA" id="ARBA00001947"/>
    </source>
</evidence>
<gene>
    <name evidence="7" type="ORF">AM587_10017740</name>
</gene>
<dbReference type="InterPro" id="IPR013149">
    <property type="entry name" value="ADH-like_C"/>
</dbReference>
<dbReference type="Gene3D" id="3.90.180.10">
    <property type="entry name" value="Medium-chain alcohol dehydrogenases, catalytic domain"/>
    <property type="match status" value="1"/>
</dbReference>
<evidence type="ECO:0000256" key="5">
    <source>
        <dbReference type="ARBA" id="ARBA00023002"/>
    </source>
</evidence>
<keyword evidence="5" id="KW-0560">Oxidoreductase</keyword>
<name>A0A0W8BZN3_PHYNI</name>
<evidence type="ECO:0000256" key="4">
    <source>
        <dbReference type="ARBA" id="ARBA00022833"/>
    </source>
</evidence>
<proteinExistence type="inferred from homology"/>
<dbReference type="STRING" id="4790.A0A0W8BZN3"/>
<evidence type="ECO:0000256" key="2">
    <source>
        <dbReference type="ARBA" id="ARBA00008072"/>
    </source>
</evidence>
<dbReference type="PANTHER" id="PTHR43161:SF9">
    <property type="entry name" value="SORBITOL DEHYDROGENASE"/>
    <property type="match status" value="1"/>
</dbReference>
<keyword evidence="3" id="KW-0479">Metal-binding</keyword>
<feature type="domain" description="Alcohol dehydrogenase-like C-terminal" evidence="6">
    <location>
        <begin position="7"/>
        <end position="111"/>
    </location>
</feature>
<comment type="cofactor">
    <cofactor evidence="1">
        <name>Zn(2+)</name>
        <dbReference type="ChEBI" id="CHEBI:29105"/>
    </cofactor>
</comment>
<dbReference type="SUPFAM" id="SSF51735">
    <property type="entry name" value="NAD(P)-binding Rossmann-fold domains"/>
    <property type="match status" value="1"/>
</dbReference>
<keyword evidence="4" id="KW-0862">Zinc</keyword>
<accession>A0A0W8BZN3</accession>
<dbReference type="EMBL" id="LNFO01005619">
    <property type="protein sequence ID" value="KUF77220.1"/>
    <property type="molecule type" value="Genomic_DNA"/>
</dbReference>
<comment type="similarity">
    <text evidence="2">Belongs to the zinc-containing alcohol dehydrogenase family.</text>
</comment>
<dbReference type="GO" id="GO:0006062">
    <property type="term" value="P:sorbitol catabolic process"/>
    <property type="evidence" value="ECO:0007669"/>
    <property type="project" value="TreeGrafter"/>
</dbReference>
<evidence type="ECO:0000313" key="7">
    <source>
        <dbReference type="EMBL" id="KUF77220.1"/>
    </source>
</evidence>